<dbReference type="CDD" id="cd06262">
    <property type="entry name" value="metallo-hydrolase-like_MBL-fold"/>
    <property type="match status" value="1"/>
</dbReference>
<protein>
    <submittedName>
        <fullName evidence="6">MBL fold metallo-hydrolase</fullName>
    </submittedName>
</protein>
<evidence type="ECO:0000259" key="5">
    <source>
        <dbReference type="SMART" id="SM00849"/>
    </source>
</evidence>
<gene>
    <name evidence="6" type="ORF">JHE00_27545</name>
</gene>
<evidence type="ECO:0000256" key="3">
    <source>
        <dbReference type="ARBA" id="ARBA00022801"/>
    </source>
</evidence>
<dbReference type="Gene3D" id="3.60.15.10">
    <property type="entry name" value="Ribonuclease Z/Hydroxyacylglutathione hydrolase-like"/>
    <property type="match status" value="1"/>
</dbReference>
<evidence type="ECO:0000313" key="7">
    <source>
        <dbReference type="Proteomes" id="UP000635245"/>
    </source>
</evidence>
<evidence type="ECO:0000256" key="4">
    <source>
        <dbReference type="ARBA" id="ARBA00022833"/>
    </source>
</evidence>
<keyword evidence="3" id="KW-0378">Hydrolase</keyword>
<dbReference type="SMART" id="SM00849">
    <property type="entry name" value="Lactamase_B"/>
    <property type="match status" value="1"/>
</dbReference>
<dbReference type="Pfam" id="PF00753">
    <property type="entry name" value="Lactamase_B"/>
    <property type="match status" value="1"/>
</dbReference>
<sequence length="221" mass="22782">MLVVGFAAGAFQANCYVLATGAGGDCVIVDPGEGAREHVDEALREHGLTPAAVLATHGHFDHVHSAAEIADAHGVAVWIRPEDRVLLSDPLKGLGPELAAAFASVSLTEPRLVRELGTDPLELAGMRVELVHTPGHTPGSVVFRLDTDEGGRIALTGDTLFAGSIGRTDLPGGDSREIASSLRTLLACSDDTVVLPGHGPTTTIGRERATNPFVGDGGGMS</sequence>
<feature type="domain" description="Metallo-beta-lactamase" evidence="5">
    <location>
        <begin position="12"/>
        <end position="198"/>
    </location>
</feature>
<dbReference type="PANTHER" id="PTHR46233:SF3">
    <property type="entry name" value="HYDROXYACYLGLUTATHIONE HYDROLASE GLOC"/>
    <property type="match status" value="1"/>
</dbReference>
<reference evidence="6" key="1">
    <citation type="submission" date="2020-12" db="EMBL/GenBank/DDBJ databases">
        <title>Prauserella sp. ASG 168, a novel actinomycete isolated from cave rock.</title>
        <authorList>
            <person name="Suriyachadkun C."/>
        </authorList>
    </citation>
    <scope>NUCLEOTIDE SEQUENCE</scope>
    <source>
        <strain evidence="6">ASG 168</strain>
    </source>
</reference>
<evidence type="ECO:0000256" key="1">
    <source>
        <dbReference type="ARBA" id="ARBA00001947"/>
    </source>
</evidence>
<keyword evidence="7" id="KW-1185">Reference proteome</keyword>
<evidence type="ECO:0000256" key="2">
    <source>
        <dbReference type="ARBA" id="ARBA00022723"/>
    </source>
</evidence>
<dbReference type="InterPro" id="IPR036866">
    <property type="entry name" value="RibonucZ/Hydroxyglut_hydro"/>
</dbReference>
<dbReference type="SUPFAM" id="SSF56281">
    <property type="entry name" value="Metallo-hydrolase/oxidoreductase"/>
    <property type="match status" value="1"/>
</dbReference>
<comment type="cofactor">
    <cofactor evidence="1">
        <name>Zn(2+)</name>
        <dbReference type="ChEBI" id="CHEBI:29105"/>
    </cofactor>
</comment>
<dbReference type="RefSeq" id="WP_200324070.1">
    <property type="nucleotide sequence ID" value="NZ_JAENJH010000009.1"/>
</dbReference>
<dbReference type="Proteomes" id="UP000635245">
    <property type="component" value="Unassembled WGS sequence"/>
</dbReference>
<dbReference type="InterPro" id="IPR051453">
    <property type="entry name" value="MBL_Glyoxalase_II"/>
</dbReference>
<organism evidence="6 7">
    <name type="scientific">Prauserella cavernicola</name>
    <dbReference type="NCBI Taxonomy" id="2800127"/>
    <lineage>
        <taxon>Bacteria</taxon>
        <taxon>Bacillati</taxon>
        <taxon>Actinomycetota</taxon>
        <taxon>Actinomycetes</taxon>
        <taxon>Pseudonocardiales</taxon>
        <taxon>Pseudonocardiaceae</taxon>
        <taxon>Prauserella</taxon>
    </lineage>
</organism>
<dbReference type="GO" id="GO:0016787">
    <property type="term" value="F:hydrolase activity"/>
    <property type="evidence" value="ECO:0007669"/>
    <property type="project" value="UniProtKB-KW"/>
</dbReference>
<accession>A0A934QZE7</accession>
<comment type="caution">
    <text evidence="6">The sequence shown here is derived from an EMBL/GenBank/DDBJ whole genome shotgun (WGS) entry which is preliminary data.</text>
</comment>
<evidence type="ECO:0000313" key="6">
    <source>
        <dbReference type="EMBL" id="MBK1788099.1"/>
    </source>
</evidence>
<name>A0A934QZE7_9PSEU</name>
<keyword evidence="4" id="KW-0862">Zinc</keyword>
<dbReference type="GO" id="GO:0046872">
    <property type="term" value="F:metal ion binding"/>
    <property type="evidence" value="ECO:0007669"/>
    <property type="project" value="UniProtKB-KW"/>
</dbReference>
<dbReference type="AlphaFoldDB" id="A0A934QZE7"/>
<dbReference type="PANTHER" id="PTHR46233">
    <property type="entry name" value="HYDROXYACYLGLUTATHIONE HYDROLASE GLOC"/>
    <property type="match status" value="1"/>
</dbReference>
<keyword evidence="2" id="KW-0479">Metal-binding</keyword>
<dbReference type="InterPro" id="IPR001279">
    <property type="entry name" value="Metallo-B-lactamas"/>
</dbReference>
<dbReference type="EMBL" id="JAENJH010000009">
    <property type="protein sequence ID" value="MBK1788099.1"/>
    <property type="molecule type" value="Genomic_DNA"/>
</dbReference>
<proteinExistence type="predicted"/>